<name>A0A235EW71_9RHOO</name>
<sequence>MPPEPAVACTTPAAPATPACQAADNPPDDGWQRIGLGQIGRGPYRISKAFVDRRHIGISPIYHLFHRFAFLGAFPEIAQAKHYATTHEARHA</sequence>
<dbReference type="RefSeq" id="WP_094269001.1">
    <property type="nucleotide sequence ID" value="NZ_NOIH01000015.1"/>
</dbReference>
<protein>
    <submittedName>
        <fullName evidence="2">Uncharacterized protein</fullName>
    </submittedName>
</protein>
<feature type="region of interest" description="Disordered" evidence="1">
    <location>
        <begin position="1"/>
        <end position="28"/>
    </location>
</feature>
<comment type="caution">
    <text evidence="2">The sequence shown here is derived from an EMBL/GenBank/DDBJ whole genome shotgun (WGS) entry which is preliminary data.</text>
</comment>
<proteinExistence type="predicted"/>
<reference evidence="2 3" key="1">
    <citation type="submission" date="2017-07" db="EMBL/GenBank/DDBJ databases">
        <title>Thauera sp. KNDSS-Mac4 genome sequence and assembly.</title>
        <authorList>
            <person name="Mayilraj S."/>
        </authorList>
    </citation>
    <scope>NUCLEOTIDE SEQUENCE [LARGE SCALE GENOMIC DNA]</scope>
    <source>
        <strain evidence="2 3">KNDSS-Mac4</strain>
    </source>
</reference>
<gene>
    <name evidence="2" type="ORF">CGK74_13680</name>
</gene>
<evidence type="ECO:0000313" key="3">
    <source>
        <dbReference type="Proteomes" id="UP000215181"/>
    </source>
</evidence>
<dbReference type="Proteomes" id="UP000215181">
    <property type="component" value="Unassembled WGS sequence"/>
</dbReference>
<evidence type="ECO:0000256" key="1">
    <source>
        <dbReference type="SAM" id="MobiDB-lite"/>
    </source>
</evidence>
<accession>A0A235EW71</accession>
<dbReference type="EMBL" id="NOIH01000015">
    <property type="protein sequence ID" value="OYD53260.1"/>
    <property type="molecule type" value="Genomic_DNA"/>
</dbReference>
<evidence type="ECO:0000313" key="2">
    <source>
        <dbReference type="EMBL" id="OYD53260.1"/>
    </source>
</evidence>
<dbReference type="AlphaFoldDB" id="A0A235EW71"/>
<organism evidence="2 3">
    <name type="scientific">Thauera propionica</name>
    <dbReference type="NCBI Taxonomy" id="2019431"/>
    <lineage>
        <taxon>Bacteria</taxon>
        <taxon>Pseudomonadati</taxon>
        <taxon>Pseudomonadota</taxon>
        <taxon>Betaproteobacteria</taxon>
        <taxon>Rhodocyclales</taxon>
        <taxon>Zoogloeaceae</taxon>
        <taxon>Thauera</taxon>
    </lineage>
</organism>
<feature type="compositionally biased region" description="Low complexity" evidence="1">
    <location>
        <begin position="1"/>
        <end position="23"/>
    </location>
</feature>
<keyword evidence="3" id="KW-1185">Reference proteome</keyword>